<evidence type="ECO:0000313" key="7">
    <source>
        <dbReference type="EMBL" id="MDC0685635.1"/>
    </source>
</evidence>
<keyword evidence="3" id="KW-0964">Secreted</keyword>
<evidence type="ECO:0000256" key="2">
    <source>
        <dbReference type="ARBA" id="ARBA00005558"/>
    </source>
</evidence>
<dbReference type="SUPFAM" id="SSF69279">
    <property type="entry name" value="Phage tail proteins"/>
    <property type="match status" value="2"/>
</dbReference>
<dbReference type="InterPro" id="IPR017847">
    <property type="entry name" value="T6SS_RhsGE_Vgr_subset"/>
</dbReference>
<dbReference type="InterPro" id="IPR050708">
    <property type="entry name" value="T6SS_VgrG/RHS"/>
</dbReference>
<evidence type="ECO:0000259" key="6">
    <source>
        <dbReference type="Pfam" id="PF22178"/>
    </source>
</evidence>
<dbReference type="InterPro" id="IPR006533">
    <property type="entry name" value="T6SS_Vgr_RhsGE"/>
</dbReference>
<dbReference type="PANTHER" id="PTHR32305:SF15">
    <property type="entry name" value="PROTEIN RHSA-RELATED"/>
    <property type="match status" value="1"/>
</dbReference>
<dbReference type="Gene3D" id="2.30.110.50">
    <property type="match status" value="1"/>
</dbReference>
<dbReference type="Gene3D" id="2.40.50.230">
    <property type="entry name" value="Gp5 N-terminal domain"/>
    <property type="match status" value="1"/>
</dbReference>
<feature type="domain" description="Gp5/Type VI secretion system Vgr C-terminal trimerisation" evidence="6">
    <location>
        <begin position="487"/>
        <end position="595"/>
    </location>
</feature>
<comment type="subcellular location">
    <subcellularLocation>
        <location evidence="1">Secreted</location>
    </subcellularLocation>
</comment>
<sequence length="636" mass="71061">MADTHPSMRNKGTGLSSGVYRVEVQIASGDMLDVRRFQVTERMSSLFEVQIVAVSDNPDIDFEAVIGQPMTFTAHANQTRVWSGLCSHLQQVAVEERYLSTYELTLVPRLWLATQRRNYRMFQHKSEVDIVLQLLGEWGISPTRQLAGEYKKRKYRVQYGESDYTFISRMLEDAGVSFYFDNGGESRLVLDDRPQANVARVPITYRDHPTDADREHVTKVVVGRRLRPGKYTVRDHDHRRPANYKLLATASGAGPVEDQLERFHYVPGAFLFESQKGESSPTADDQGKYRADESEGEALAQRRLEAKRASAREIVFKTNVIDPAPGAVLSFLEHPKSELGPDKKLLVLESQLSGEVPAEWDHSCVAVSADAPYRPPLRTRKPRAQGVESATVVGPPGEEIHVDEFGRVRAHFHWDRESKMNNDSSCWIHVSQPWGGAGFGGTNLPRIGQEVIVDFLGGDPDRPIIVGRVYTNLQKTPYSLPMNKTQSGWKSNSSPSTYGYNEIMFEDKAGSELVRMQAEKDLHKLVKNDQETTIGRDRTTGIGHNEDVTVGNNATKSVLNSLREAVGMIRARAVGVDEVVQIGRNQTIDVGEKIEITCGKSKFVMDKDGNITLKGVRILVDGSEHVQVFGDPIDLN</sequence>
<dbReference type="Pfam" id="PF04717">
    <property type="entry name" value="Phage_base_V"/>
    <property type="match status" value="1"/>
</dbReference>
<reference evidence="7 8" key="1">
    <citation type="submission" date="2023-01" db="EMBL/GenBank/DDBJ databases">
        <title>Minimal conservation of predation-associated metabolite biosynthetic gene clusters underscores biosynthetic potential of Myxococcota including descriptions for ten novel species: Archangium lansinium sp. nov., Myxococcus landrumus sp. nov., Nannocystis bai.</title>
        <authorList>
            <person name="Ahearne A."/>
            <person name="Stevens C."/>
            <person name="Dowd S."/>
        </authorList>
    </citation>
    <scope>NUCLEOTIDE SEQUENCE [LARGE SCALE GENOMIC DNA]</scope>
    <source>
        <strain evidence="7 8">WIWO2</strain>
    </source>
</reference>
<dbReference type="RefSeq" id="WP_272104038.1">
    <property type="nucleotide sequence ID" value="NZ_JAQNDK010000007.1"/>
</dbReference>
<evidence type="ECO:0000313" key="8">
    <source>
        <dbReference type="Proteomes" id="UP001217485"/>
    </source>
</evidence>
<dbReference type="EMBL" id="JAQNDK010000007">
    <property type="protein sequence ID" value="MDC0685635.1"/>
    <property type="molecule type" value="Genomic_DNA"/>
</dbReference>
<comment type="caution">
    <text evidence="7">The sequence shown here is derived from an EMBL/GenBank/DDBJ whole genome shotgun (WGS) entry which is preliminary data.</text>
</comment>
<dbReference type="Gene3D" id="4.10.220.110">
    <property type="match status" value="1"/>
</dbReference>
<gene>
    <name evidence="7" type="primary">tssI</name>
    <name evidence="7" type="ORF">POL72_48480</name>
</gene>
<dbReference type="Pfam" id="PF05954">
    <property type="entry name" value="Phage_GPD"/>
    <property type="match status" value="1"/>
</dbReference>
<dbReference type="Gene3D" id="3.55.50.10">
    <property type="entry name" value="Baseplate protein-like domains"/>
    <property type="match status" value="1"/>
</dbReference>
<organism evidence="7 8">
    <name type="scientific">Sorangium atrum</name>
    <dbReference type="NCBI Taxonomy" id="2995308"/>
    <lineage>
        <taxon>Bacteria</taxon>
        <taxon>Pseudomonadati</taxon>
        <taxon>Myxococcota</taxon>
        <taxon>Polyangia</taxon>
        <taxon>Polyangiales</taxon>
        <taxon>Polyangiaceae</taxon>
        <taxon>Sorangium</taxon>
    </lineage>
</organism>
<dbReference type="InterPro" id="IPR037026">
    <property type="entry name" value="Vgr_OB-fold_dom_sf"/>
</dbReference>
<dbReference type="InterPro" id="IPR006531">
    <property type="entry name" value="Gp5/Vgr_OB"/>
</dbReference>
<comment type="similarity">
    <text evidence="2">Belongs to the VgrG protein family.</text>
</comment>
<dbReference type="NCBIfam" id="TIGR01646">
    <property type="entry name" value="vgr_GE"/>
    <property type="match status" value="1"/>
</dbReference>
<feature type="region of interest" description="Disordered" evidence="4">
    <location>
        <begin position="274"/>
        <end position="297"/>
    </location>
</feature>
<evidence type="ECO:0000259" key="5">
    <source>
        <dbReference type="Pfam" id="PF04717"/>
    </source>
</evidence>
<evidence type="ECO:0000256" key="4">
    <source>
        <dbReference type="SAM" id="MobiDB-lite"/>
    </source>
</evidence>
<accession>A0ABT5CGS7</accession>
<dbReference type="Pfam" id="PF22178">
    <property type="entry name" value="Gp5_trimer_C"/>
    <property type="match status" value="1"/>
</dbReference>
<dbReference type="InterPro" id="IPR054030">
    <property type="entry name" value="Gp5_Vgr_C"/>
</dbReference>
<feature type="region of interest" description="Disordered" evidence="4">
    <location>
        <begin position="376"/>
        <end position="395"/>
    </location>
</feature>
<evidence type="ECO:0000256" key="1">
    <source>
        <dbReference type="ARBA" id="ARBA00004613"/>
    </source>
</evidence>
<dbReference type="SUPFAM" id="SSF69255">
    <property type="entry name" value="gp5 N-terminal domain-like"/>
    <property type="match status" value="1"/>
</dbReference>
<dbReference type="PANTHER" id="PTHR32305">
    <property type="match status" value="1"/>
</dbReference>
<dbReference type="NCBIfam" id="TIGR03361">
    <property type="entry name" value="VI_Rhs_Vgr"/>
    <property type="match status" value="1"/>
</dbReference>
<protein>
    <submittedName>
        <fullName evidence="7">Type VI secretion system tip protein TssI/VgrG</fullName>
    </submittedName>
</protein>
<dbReference type="Proteomes" id="UP001217485">
    <property type="component" value="Unassembled WGS sequence"/>
</dbReference>
<dbReference type="SUPFAM" id="SSF69349">
    <property type="entry name" value="Phage fibre proteins"/>
    <property type="match status" value="1"/>
</dbReference>
<proteinExistence type="inferred from homology"/>
<keyword evidence="8" id="KW-1185">Reference proteome</keyword>
<name>A0ABT5CGS7_9BACT</name>
<evidence type="ECO:0000256" key="3">
    <source>
        <dbReference type="ARBA" id="ARBA00022525"/>
    </source>
</evidence>
<feature type="domain" description="Gp5/Type VI secretion system Vgr protein OB-fold" evidence="5">
    <location>
        <begin position="403"/>
        <end position="470"/>
    </location>
</feature>